<dbReference type="EMBL" id="GBRH01181925">
    <property type="protein sequence ID" value="JAE15971.1"/>
    <property type="molecule type" value="Transcribed_RNA"/>
</dbReference>
<sequence length="45" mass="4508">MSPPAAAPASVDAISSARTAAAAISLSSRGCPAQVADTNPRRKWV</sequence>
<organism evidence="1">
    <name type="scientific">Arundo donax</name>
    <name type="common">Giant reed</name>
    <name type="synonym">Donax arundinaceus</name>
    <dbReference type="NCBI Taxonomy" id="35708"/>
    <lineage>
        <taxon>Eukaryota</taxon>
        <taxon>Viridiplantae</taxon>
        <taxon>Streptophyta</taxon>
        <taxon>Embryophyta</taxon>
        <taxon>Tracheophyta</taxon>
        <taxon>Spermatophyta</taxon>
        <taxon>Magnoliopsida</taxon>
        <taxon>Liliopsida</taxon>
        <taxon>Poales</taxon>
        <taxon>Poaceae</taxon>
        <taxon>PACMAD clade</taxon>
        <taxon>Arundinoideae</taxon>
        <taxon>Arundineae</taxon>
        <taxon>Arundo</taxon>
    </lineage>
</organism>
<reference evidence="1" key="1">
    <citation type="submission" date="2014-09" db="EMBL/GenBank/DDBJ databases">
        <authorList>
            <person name="Magalhaes I.L.F."/>
            <person name="Oliveira U."/>
            <person name="Santos F.R."/>
            <person name="Vidigal T.H.D.A."/>
            <person name="Brescovit A.D."/>
            <person name="Santos A.J."/>
        </authorList>
    </citation>
    <scope>NUCLEOTIDE SEQUENCE</scope>
    <source>
        <tissue evidence="1">Shoot tissue taken approximately 20 cm above the soil surface</tissue>
    </source>
</reference>
<dbReference type="AlphaFoldDB" id="A0A0A9G098"/>
<name>A0A0A9G098_ARUDO</name>
<reference evidence="1" key="2">
    <citation type="journal article" date="2015" name="Data Brief">
        <title>Shoot transcriptome of the giant reed, Arundo donax.</title>
        <authorList>
            <person name="Barrero R.A."/>
            <person name="Guerrero F.D."/>
            <person name="Moolhuijzen P."/>
            <person name="Goolsby J.A."/>
            <person name="Tidwell J."/>
            <person name="Bellgard S.E."/>
            <person name="Bellgard M.I."/>
        </authorList>
    </citation>
    <scope>NUCLEOTIDE SEQUENCE</scope>
    <source>
        <tissue evidence="1">Shoot tissue taken approximately 20 cm above the soil surface</tissue>
    </source>
</reference>
<proteinExistence type="predicted"/>
<accession>A0A0A9G098</accession>
<evidence type="ECO:0000313" key="1">
    <source>
        <dbReference type="EMBL" id="JAE15971.1"/>
    </source>
</evidence>
<protein>
    <submittedName>
        <fullName evidence="1">Uncharacterized protein</fullName>
    </submittedName>
</protein>